<gene>
    <name evidence="1" type="ORF">BU26DRAFT_548301</name>
</gene>
<dbReference type="SUPFAM" id="SSF56112">
    <property type="entry name" value="Protein kinase-like (PK-like)"/>
    <property type="match status" value="1"/>
</dbReference>
<proteinExistence type="predicted"/>
<reference evidence="1" key="1">
    <citation type="journal article" date="2020" name="Stud. Mycol.">
        <title>101 Dothideomycetes genomes: a test case for predicting lifestyles and emergence of pathogens.</title>
        <authorList>
            <person name="Haridas S."/>
            <person name="Albert R."/>
            <person name="Binder M."/>
            <person name="Bloem J."/>
            <person name="Labutti K."/>
            <person name="Salamov A."/>
            <person name="Andreopoulos B."/>
            <person name="Baker S."/>
            <person name="Barry K."/>
            <person name="Bills G."/>
            <person name="Bluhm B."/>
            <person name="Cannon C."/>
            <person name="Castanera R."/>
            <person name="Culley D."/>
            <person name="Daum C."/>
            <person name="Ezra D."/>
            <person name="Gonzalez J."/>
            <person name="Henrissat B."/>
            <person name="Kuo A."/>
            <person name="Liang C."/>
            <person name="Lipzen A."/>
            <person name="Lutzoni F."/>
            <person name="Magnuson J."/>
            <person name="Mondo S."/>
            <person name="Nolan M."/>
            <person name="Ohm R."/>
            <person name="Pangilinan J."/>
            <person name="Park H.-J."/>
            <person name="Ramirez L."/>
            <person name="Alfaro M."/>
            <person name="Sun H."/>
            <person name="Tritt A."/>
            <person name="Yoshinaga Y."/>
            <person name="Zwiers L.-H."/>
            <person name="Turgeon B."/>
            <person name="Goodwin S."/>
            <person name="Spatafora J."/>
            <person name="Crous P."/>
            <person name="Grigoriev I."/>
        </authorList>
    </citation>
    <scope>NUCLEOTIDE SEQUENCE</scope>
    <source>
        <strain evidence="1">CBS 122368</strain>
    </source>
</reference>
<accession>A0A6A6ITT9</accession>
<sequence>MSSDALSRLIKEGVAFPVRSPTATPKDCIPFEAYRQVRLPRFSHAAVFHIRMTAPQALAVTALVPPEAITFDASRDGQPQTVKLTARIATKTFDAIHRCLVFKAVFAGREAIVKIWEVSATPAGKEMLQMYANERDALDLMADTGFTPAVLFDGYHPAHHFQLEAKALVLEWWTGSRLRSCWAMLPSAQKDEVRAALLRFFTTSLVRGIYHDDLRHLRNTLWDEPSRTLTILDFELVGIRWAGSRESDVVEPLALKETDLILDGATQLAANGAQEEPDIS</sequence>
<organism evidence="1 2">
    <name type="scientific">Trematosphaeria pertusa</name>
    <dbReference type="NCBI Taxonomy" id="390896"/>
    <lineage>
        <taxon>Eukaryota</taxon>
        <taxon>Fungi</taxon>
        <taxon>Dikarya</taxon>
        <taxon>Ascomycota</taxon>
        <taxon>Pezizomycotina</taxon>
        <taxon>Dothideomycetes</taxon>
        <taxon>Pleosporomycetidae</taxon>
        <taxon>Pleosporales</taxon>
        <taxon>Massarineae</taxon>
        <taxon>Trematosphaeriaceae</taxon>
        <taxon>Trematosphaeria</taxon>
    </lineage>
</organism>
<evidence type="ECO:0000313" key="2">
    <source>
        <dbReference type="Proteomes" id="UP000800094"/>
    </source>
</evidence>
<dbReference type="RefSeq" id="XP_033688959.1">
    <property type="nucleotide sequence ID" value="XM_033831929.1"/>
</dbReference>
<dbReference type="GeneID" id="54585259"/>
<evidence type="ECO:0000313" key="1">
    <source>
        <dbReference type="EMBL" id="KAF2253955.1"/>
    </source>
</evidence>
<dbReference type="AlphaFoldDB" id="A0A6A6ITT9"/>
<dbReference type="EMBL" id="ML987191">
    <property type="protein sequence ID" value="KAF2253955.1"/>
    <property type="molecule type" value="Genomic_DNA"/>
</dbReference>
<dbReference type="Proteomes" id="UP000800094">
    <property type="component" value="Unassembled WGS sequence"/>
</dbReference>
<protein>
    <recommendedName>
        <fullName evidence="3">Protein kinase domain-containing protein</fullName>
    </recommendedName>
</protein>
<dbReference type="OrthoDB" id="5417753at2759"/>
<keyword evidence="2" id="KW-1185">Reference proteome</keyword>
<dbReference type="InterPro" id="IPR011009">
    <property type="entry name" value="Kinase-like_dom_sf"/>
</dbReference>
<evidence type="ECO:0008006" key="3">
    <source>
        <dbReference type="Google" id="ProtNLM"/>
    </source>
</evidence>
<name>A0A6A6ITT9_9PLEO</name>